<feature type="compositionally biased region" description="Low complexity" evidence="1">
    <location>
        <begin position="96"/>
        <end position="107"/>
    </location>
</feature>
<accession>A0A1Y1UVG7</accession>
<feature type="compositionally biased region" description="Low complexity" evidence="1">
    <location>
        <begin position="191"/>
        <end position="201"/>
    </location>
</feature>
<evidence type="ECO:0000313" key="2">
    <source>
        <dbReference type="EMBL" id="ORX42017.1"/>
    </source>
</evidence>
<evidence type="ECO:0000256" key="1">
    <source>
        <dbReference type="SAM" id="MobiDB-lite"/>
    </source>
</evidence>
<dbReference type="OrthoDB" id="10646420at2759"/>
<evidence type="ECO:0000313" key="3">
    <source>
        <dbReference type="Proteomes" id="UP000193719"/>
    </source>
</evidence>
<comment type="caution">
    <text evidence="2">The sequence shown here is derived from an EMBL/GenBank/DDBJ whole genome shotgun (WGS) entry which is preliminary data.</text>
</comment>
<reference evidence="2 3" key="2">
    <citation type="submission" date="2016-08" db="EMBL/GenBank/DDBJ databases">
        <title>Pervasive Adenine N6-methylation of Active Genes in Fungi.</title>
        <authorList>
            <consortium name="DOE Joint Genome Institute"/>
            <person name="Mondo S.J."/>
            <person name="Dannebaum R.O."/>
            <person name="Kuo R.C."/>
            <person name="Labutti K."/>
            <person name="Haridas S."/>
            <person name="Kuo A."/>
            <person name="Salamov A."/>
            <person name="Ahrendt S.R."/>
            <person name="Lipzen A."/>
            <person name="Sullivan W."/>
            <person name="Andreopoulos W.B."/>
            <person name="Clum A."/>
            <person name="Lindquist E."/>
            <person name="Daum C."/>
            <person name="Ramamoorthy G.K."/>
            <person name="Gryganskyi A."/>
            <person name="Culley D."/>
            <person name="Magnuson J.K."/>
            <person name="James T.Y."/>
            <person name="O'Malley M.A."/>
            <person name="Stajich J.E."/>
            <person name="Spatafora J.W."/>
            <person name="Visel A."/>
            <person name="Grigoriev I.V."/>
        </authorList>
    </citation>
    <scope>NUCLEOTIDE SEQUENCE [LARGE SCALE GENOMIC DNA]</scope>
    <source>
        <strain evidence="3">finn</strain>
    </source>
</reference>
<protein>
    <submittedName>
        <fullName evidence="2">Uncharacterized protein</fullName>
    </submittedName>
</protein>
<dbReference type="EMBL" id="MCFH01000072">
    <property type="protein sequence ID" value="ORX42017.1"/>
    <property type="molecule type" value="Genomic_DNA"/>
</dbReference>
<sequence length="316" mass="36453">MSELRISNNYYNHSEKIEEITINNKDDKQDDNFSDIIELLDNDVNASDKKLENYRVDGEYQSSNTFNINLLYQNEESRNDNYQKNFDDSKKNIHTNNNNNIKDNNNDNKNINGEDYLLTLLPFEPLIPKITFNSESTNTINIDFNQSNSILSNNNNTTTTTTTNNNNNNFITTTTTTTTTTNNNNNNFTTTTTTTTTNNNNNEKDSYNDNDNINDEDIQNDSITIISLSNNNYLHPKKALIDSVSSEELQTKNKINILKNEELNKCSSFSSIEKIITSNISPESIKPYDYETPNEFLQRLRKYTPEYDIFKYISKG</sequence>
<proteinExistence type="predicted"/>
<gene>
    <name evidence="2" type="ORF">BCR36DRAFT_465829</name>
</gene>
<organism evidence="2 3">
    <name type="scientific">Piromyces finnis</name>
    <dbReference type="NCBI Taxonomy" id="1754191"/>
    <lineage>
        <taxon>Eukaryota</taxon>
        <taxon>Fungi</taxon>
        <taxon>Fungi incertae sedis</taxon>
        <taxon>Chytridiomycota</taxon>
        <taxon>Chytridiomycota incertae sedis</taxon>
        <taxon>Neocallimastigomycetes</taxon>
        <taxon>Neocallimastigales</taxon>
        <taxon>Neocallimastigaceae</taxon>
        <taxon>Piromyces</taxon>
    </lineage>
</organism>
<reference evidence="2 3" key="1">
    <citation type="submission" date="2016-08" db="EMBL/GenBank/DDBJ databases">
        <title>Genomes of anaerobic fungi encode conserved fungal cellulosomes for biomass hydrolysis.</title>
        <authorList>
            <consortium name="DOE Joint Genome Institute"/>
            <person name="Haitjema C.H."/>
            <person name="Gilmore S.P."/>
            <person name="Henske J.K."/>
            <person name="Solomon K.V."/>
            <person name="De Groot R."/>
            <person name="Kuo A."/>
            <person name="Mondo S.J."/>
            <person name="Salamov A.A."/>
            <person name="Labutti K."/>
            <person name="Zhao Z."/>
            <person name="Chiniquy J."/>
            <person name="Barry K."/>
            <person name="Brewer H.M."/>
            <person name="Purvine S.O."/>
            <person name="Wright A.T."/>
            <person name="Boxma B."/>
            <person name="Van Alen T."/>
            <person name="Hackstein J.H."/>
            <person name="Baker S.E."/>
            <person name="Grigoriev I.V."/>
            <person name="O'Malley M.A."/>
        </authorList>
    </citation>
    <scope>NUCLEOTIDE SEQUENCE [LARGE SCALE GENOMIC DNA]</scope>
    <source>
        <strain evidence="3">finn</strain>
    </source>
</reference>
<feature type="region of interest" description="Disordered" evidence="1">
    <location>
        <begin position="191"/>
        <end position="214"/>
    </location>
</feature>
<feature type="region of interest" description="Disordered" evidence="1">
    <location>
        <begin position="88"/>
        <end position="107"/>
    </location>
</feature>
<keyword evidence="3" id="KW-1185">Reference proteome</keyword>
<name>A0A1Y1UVG7_9FUNG</name>
<dbReference type="AlphaFoldDB" id="A0A1Y1UVG7"/>
<dbReference type="Proteomes" id="UP000193719">
    <property type="component" value="Unassembled WGS sequence"/>
</dbReference>
<dbReference type="STRING" id="1754191.A0A1Y1UVG7"/>